<evidence type="ECO:0000313" key="2">
    <source>
        <dbReference type="Proteomes" id="UP001495147"/>
    </source>
</evidence>
<keyword evidence="2" id="KW-1185">Reference proteome</keyword>
<organism evidence="1 2">
    <name type="scientific">Roseateles paludis</name>
    <dbReference type="NCBI Taxonomy" id="3145238"/>
    <lineage>
        <taxon>Bacteria</taxon>
        <taxon>Pseudomonadati</taxon>
        <taxon>Pseudomonadota</taxon>
        <taxon>Betaproteobacteria</taxon>
        <taxon>Burkholderiales</taxon>
        <taxon>Sphaerotilaceae</taxon>
        <taxon>Roseateles</taxon>
    </lineage>
</organism>
<protein>
    <submittedName>
        <fullName evidence="1">Uncharacterized protein</fullName>
    </submittedName>
</protein>
<evidence type="ECO:0000313" key="1">
    <source>
        <dbReference type="EMBL" id="MEO3691255.1"/>
    </source>
</evidence>
<accession>A0ABV0G0J7</accession>
<dbReference type="Proteomes" id="UP001495147">
    <property type="component" value="Unassembled WGS sequence"/>
</dbReference>
<dbReference type="EMBL" id="JBDPZD010000002">
    <property type="protein sequence ID" value="MEO3691255.1"/>
    <property type="molecule type" value="Genomic_DNA"/>
</dbReference>
<comment type="caution">
    <text evidence="1">The sequence shown here is derived from an EMBL/GenBank/DDBJ whole genome shotgun (WGS) entry which is preliminary data.</text>
</comment>
<gene>
    <name evidence="1" type="ORF">ABDJ85_07220</name>
</gene>
<proteinExistence type="predicted"/>
<reference evidence="1 2" key="1">
    <citation type="submission" date="2024-05" db="EMBL/GenBank/DDBJ databases">
        <title>Roseateles sp. DJS-2-20 16S ribosomal RNA gene Genome sequencing and assembly.</title>
        <authorList>
            <person name="Woo H."/>
        </authorList>
    </citation>
    <scope>NUCLEOTIDE SEQUENCE [LARGE SCALE GENOMIC DNA]</scope>
    <source>
        <strain evidence="1 2">DJS-2-20</strain>
    </source>
</reference>
<name>A0ABV0G0J7_9BURK</name>
<dbReference type="RefSeq" id="WP_347704096.1">
    <property type="nucleotide sequence ID" value="NZ_JBDPZD010000002.1"/>
</dbReference>
<sequence>MTNRLQLRRPALGLVILAAHLGLALLLNLRPGQAPQPQARLQLRLIPAERPAALPPSQSITPPPPALRALPRPSVPPPAIVLLPRADTEPVEPAQRAEPAPTAAPLAEAPASAPQPLLLHTEATRRAVREAARNPPLAVVAQTGLPQRETRDQRLARTMSEAGRGDCGKGEYAGGGMGLLSLPFWIAAEVRGQCAK</sequence>